<organism evidence="1 2">
    <name type="scientific">Faucicola osloensis</name>
    <name type="common">Moraxella osloensis</name>
    <dbReference type="NCBI Taxonomy" id="34062"/>
    <lineage>
        <taxon>Bacteria</taxon>
        <taxon>Pseudomonadati</taxon>
        <taxon>Pseudomonadota</taxon>
        <taxon>Gammaproteobacteria</taxon>
        <taxon>Moraxellales</taxon>
        <taxon>Moraxellaceae</taxon>
        <taxon>Faucicola</taxon>
    </lineage>
</organism>
<evidence type="ECO:0008006" key="3">
    <source>
        <dbReference type="Google" id="ProtNLM"/>
    </source>
</evidence>
<dbReference type="AlphaFoldDB" id="A0A2D2LVR9"/>
<dbReference type="Proteomes" id="UP000229340">
    <property type="component" value="Chromosome"/>
</dbReference>
<dbReference type="STRING" id="34062.AXE82_03670"/>
<protein>
    <recommendedName>
        <fullName evidence="3">EcsC family protein</fullName>
    </recommendedName>
</protein>
<evidence type="ECO:0000313" key="2">
    <source>
        <dbReference type="Proteomes" id="UP000229340"/>
    </source>
</evidence>
<proteinExistence type="predicted"/>
<reference evidence="2" key="1">
    <citation type="submission" date="2017-11" db="EMBL/GenBank/DDBJ databases">
        <title>Complete genome sequence of Moraxella osloensis NP7 isolated from human skin.</title>
        <authorList>
            <person name="Lee K."/>
            <person name="Lim J.Y."/>
            <person name="Hwang I."/>
        </authorList>
    </citation>
    <scope>NUCLEOTIDE SEQUENCE [LARGE SCALE GENOMIC DNA]</scope>
    <source>
        <strain evidence="2">NP7</strain>
    </source>
</reference>
<accession>A0A2D2LVR9</accession>
<dbReference type="Pfam" id="PF12787">
    <property type="entry name" value="EcsC"/>
    <property type="match status" value="1"/>
</dbReference>
<dbReference type="RefSeq" id="WP_100270336.1">
    <property type="nucleotide sequence ID" value="NZ_CP024443.1"/>
</dbReference>
<sequence length="305" mass="33392">MSASTSISRRVFEALGHKLAQLSAKDTIQTKPLADIDFDSLQQALSNDKNAFHEHIPKLSKKLLGKTPFGSYTKMATSLIPKASFDKATDAVFSQVGKLSQNWANFDLARDARFKDTLVASERQALARSIGDQNRALAALGGLSNLAGLPGILIDTMWLLAVCLRTIFQISAIYDRPLTGQQGIAMAYEILAKVDLNRLQEKQTLLAGLGIFEAMTDQSIEEYRAAVLAEEDSQSAMGILTKLEELSTQFNINIEQFNFGFLHKVIPLTAVGLGTAYNNIIINEVIEIAMSVFAPAPKLTHMTEE</sequence>
<dbReference type="InterPro" id="IPR024787">
    <property type="entry name" value="EcsC"/>
</dbReference>
<dbReference type="EMBL" id="CP024443">
    <property type="protein sequence ID" value="ATR79113.1"/>
    <property type="molecule type" value="Genomic_DNA"/>
</dbReference>
<evidence type="ECO:0000313" key="1">
    <source>
        <dbReference type="EMBL" id="ATR79113.1"/>
    </source>
</evidence>
<gene>
    <name evidence="1" type="ORF">NP7_07555</name>
</gene>
<name>A0A2D2LVR9_FAUOS</name>